<reference evidence="2 3" key="1">
    <citation type="submission" date="2018-09" db="EMBL/GenBank/DDBJ databases">
        <title>YIM 75507 draft genome.</title>
        <authorList>
            <person name="Tang S."/>
            <person name="Feng Y."/>
        </authorList>
    </citation>
    <scope>NUCLEOTIDE SEQUENCE [LARGE SCALE GENOMIC DNA]</scope>
    <source>
        <strain evidence="2 3">YIM 75507</strain>
    </source>
</reference>
<proteinExistence type="predicted"/>
<dbReference type="RefSeq" id="WP_119927260.1">
    <property type="nucleotide sequence ID" value="NZ_QZEY01000005.1"/>
</dbReference>
<evidence type="ECO:0000313" key="2">
    <source>
        <dbReference type="EMBL" id="RJL31943.1"/>
    </source>
</evidence>
<dbReference type="AlphaFoldDB" id="A0A3A4B1G3"/>
<evidence type="ECO:0000256" key="1">
    <source>
        <dbReference type="SAM" id="Phobius"/>
    </source>
</evidence>
<feature type="transmembrane region" description="Helical" evidence="1">
    <location>
        <begin position="85"/>
        <end position="103"/>
    </location>
</feature>
<sequence>MSTLTRWVPRLIFITSAFHFVWAFAQRNAWAEIARGGFFATAADPSAPGYDLRDSTVWFMVGGIALLALGALTRHVARVTGRIPAQIGWFFVAMGIPLTVIYFPVTGGWAVLAIGVVALLAARRAEPRAASAP</sequence>
<comment type="caution">
    <text evidence="2">The sequence shown here is derived from an EMBL/GenBank/DDBJ whole genome shotgun (WGS) entry which is preliminary data.</text>
</comment>
<protein>
    <recommendedName>
        <fullName evidence="4">DUF3995 domain-containing protein</fullName>
    </recommendedName>
</protein>
<accession>A0A3A4B1G3</accession>
<dbReference type="OrthoDB" id="3830785at2"/>
<keyword evidence="1" id="KW-1133">Transmembrane helix</keyword>
<keyword evidence="1" id="KW-0472">Membrane</keyword>
<keyword evidence="3" id="KW-1185">Reference proteome</keyword>
<evidence type="ECO:0008006" key="4">
    <source>
        <dbReference type="Google" id="ProtNLM"/>
    </source>
</evidence>
<dbReference type="Proteomes" id="UP000265768">
    <property type="component" value="Unassembled WGS sequence"/>
</dbReference>
<dbReference type="EMBL" id="QZEY01000005">
    <property type="protein sequence ID" value="RJL31943.1"/>
    <property type="molecule type" value="Genomic_DNA"/>
</dbReference>
<dbReference type="Pfam" id="PF20064">
    <property type="entry name" value="DUF6463"/>
    <property type="match status" value="1"/>
</dbReference>
<organism evidence="2 3">
    <name type="scientific">Bailinhaonella thermotolerans</name>
    <dbReference type="NCBI Taxonomy" id="1070861"/>
    <lineage>
        <taxon>Bacteria</taxon>
        <taxon>Bacillati</taxon>
        <taxon>Actinomycetota</taxon>
        <taxon>Actinomycetes</taxon>
        <taxon>Streptosporangiales</taxon>
        <taxon>Streptosporangiaceae</taxon>
        <taxon>Bailinhaonella</taxon>
    </lineage>
</organism>
<dbReference type="InterPro" id="IPR045590">
    <property type="entry name" value="DUF6463"/>
</dbReference>
<evidence type="ECO:0000313" key="3">
    <source>
        <dbReference type="Proteomes" id="UP000265768"/>
    </source>
</evidence>
<keyword evidence="1" id="KW-0812">Transmembrane</keyword>
<feature type="transmembrane region" description="Helical" evidence="1">
    <location>
        <begin position="55"/>
        <end position="73"/>
    </location>
</feature>
<gene>
    <name evidence="2" type="ORF">D5H75_15980</name>
</gene>
<name>A0A3A4B1G3_9ACTN</name>